<accession>A0ABP8B185</accession>
<organism evidence="2 3">
    <name type="scientific">Streptosporangium oxazolinicum</name>
    <dbReference type="NCBI Taxonomy" id="909287"/>
    <lineage>
        <taxon>Bacteria</taxon>
        <taxon>Bacillati</taxon>
        <taxon>Actinomycetota</taxon>
        <taxon>Actinomycetes</taxon>
        <taxon>Streptosporangiales</taxon>
        <taxon>Streptosporangiaceae</taxon>
        <taxon>Streptosporangium</taxon>
    </lineage>
</organism>
<dbReference type="Proteomes" id="UP001501251">
    <property type="component" value="Unassembled WGS sequence"/>
</dbReference>
<gene>
    <name evidence="2" type="ORF">GCM10022252_41640</name>
</gene>
<name>A0ABP8B185_9ACTN</name>
<protein>
    <submittedName>
        <fullName evidence="2">Uncharacterized protein</fullName>
    </submittedName>
</protein>
<dbReference type="EMBL" id="BAABAQ010000007">
    <property type="protein sequence ID" value="GAA4195577.1"/>
    <property type="molecule type" value="Genomic_DNA"/>
</dbReference>
<keyword evidence="3" id="KW-1185">Reference proteome</keyword>
<evidence type="ECO:0000313" key="3">
    <source>
        <dbReference type="Proteomes" id="UP001501251"/>
    </source>
</evidence>
<dbReference type="RefSeq" id="WP_344919626.1">
    <property type="nucleotide sequence ID" value="NZ_BAABAQ010000007.1"/>
</dbReference>
<evidence type="ECO:0000256" key="1">
    <source>
        <dbReference type="SAM" id="MobiDB-lite"/>
    </source>
</evidence>
<evidence type="ECO:0000313" key="2">
    <source>
        <dbReference type="EMBL" id="GAA4195577.1"/>
    </source>
</evidence>
<reference evidence="3" key="1">
    <citation type="journal article" date="2019" name="Int. J. Syst. Evol. Microbiol.">
        <title>The Global Catalogue of Microorganisms (GCM) 10K type strain sequencing project: providing services to taxonomists for standard genome sequencing and annotation.</title>
        <authorList>
            <consortium name="The Broad Institute Genomics Platform"/>
            <consortium name="The Broad Institute Genome Sequencing Center for Infectious Disease"/>
            <person name="Wu L."/>
            <person name="Ma J."/>
        </authorList>
    </citation>
    <scope>NUCLEOTIDE SEQUENCE [LARGE SCALE GENOMIC DNA]</scope>
    <source>
        <strain evidence="3">JCM 17388</strain>
    </source>
</reference>
<proteinExistence type="predicted"/>
<feature type="region of interest" description="Disordered" evidence="1">
    <location>
        <begin position="59"/>
        <end position="88"/>
    </location>
</feature>
<sequence>MEFVELPDEGTKLAVGTAGHGQHHGFQELPRLTRITAALPYAAATVFVDPEPVIRMTNEIPPMPYGGRDTRPQTVPVALDPGDLRQRP</sequence>
<comment type="caution">
    <text evidence="2">The sequence shown here is derived from an EMBL/GenBank/DDBJ whole genome shotgun (WGS) entry which is preliminary data.</text>
</comment>